<evidence type="ECO:0000256" key="8">
    <source>
        <dbReference type="ARBA" id="ARBA00048679"/>
    </source>
</evidence>
<keyword evidence="6" id="KW-0067">ATP-binding</keyword>
<accession>D2V0D2</accession>
<dbReference type="Proteomes" id="UP000006671">
    <property type="component" value="Unassembled WGS sequence"/>
</dbReference>
<name>D2V0D2_NAEGR</name>
<dbReference type="EC" id="2.7.11.1" evidence="1"/>
<dbReference type="GO" id="GO:0005524">
    <property type="term" value="F:ATP binding"/>
    <property type="evidence" value="ECO:0007669"/>
    <property type="project" value="UniProtKB-KW"/>
</dbReference>
<dbReference type="SUPFAM" id="SSF56112">
    <property type="entry name" value="Protein kinase-like (PK-like)"/>
    <property type="match status" value="1"/>
</dbReference>
<proteinExistence type="predicted"/>
<sequence>RWSNVEVALKTIKLRDEDIDSDEFEHESSMLSSIRHPNIVNFYGVCLSKESKFIVTEYVSGGSLDNLIYDCKLKRNHINLREKISILLGIANGMSYLHGKDKCIIHRDLKPANILLSNDFIPKITDFGLARLSENSNSTKTGHVGTLLFMSPEILLGQYYNETSDVFS</sequence>
<feature type="non-terminal residue" evidence="10">
    <location>
        <position position="1"/>
    </location>
</feature>
<dbReference type="STRING" id="5762.D2V0D2"/>
<dbReference type="OMA" id="FCNGCPE"/>
<evidence type="ECO:0000256" key="5">
    <source>
        <dbReference type="ARBA" id="ARBA00022777"/>
    </source>
</evidence>
<reference evidence="10 11" key="1">
    <citation type="journal article" date="2010" name="Cell">
        <title>The genome of Naegleria gruberi illuminates early eukaryotic versatility.</title>
        <authorList>
            <person name="Fritz-Laylin L.K."/>
            <person name="Prochnik S.E."/>
            <person name="Ginger M.L."/>
            <person name="Dacks J.B."/>
            <person name="Carpenter M.L."/>
            <person name="Field M.C."/>
            <person name="Kuo A."/>
            <person name="Paredez A."/>
            <person name="Chapman J."/>
            <person name="Pham J."/>
            <person name="Shu S."/>
            <person name="Neupane R."/>
            <person name="Cipriano M."/>
            <person name="Mancuso J."/>
            <person name="Tu H."/>
            <person name="Salamov A."/>
            <person name="Lindquist E."/>
            <person name="Shapiro H."/>
            <person name="Lucas S."/>
            <person name="Grigoriev I.V."/>
            <person name="Cande W.Z."/>
            <person name="Fulton C."/>
            <person name="Rokhsar D.S."/>
            <person name="Dawson S.C."/>
        </authorList>
    </citation>
    <scope>NUCLEOTIDE SEQUENCE [LARGE SCALE GENOMIC DNA]</scope>
    <source>
        <strain evidence="10 11">NEG-M</strain>
    </source>
</reference>
<evidence type="ECO:0000313" key="11">
    <source>
        <dbReference type="Proteomes" id="UP000006671"/>
    </source>
</evidence>
<keyword evidence="5" id="KW-0418">Kinase</keyword>
<keyword evidence="4" id="KW-0547">Nucleotide-binding</keyword>
<evidence type="ECO:0000256" key="7">
    <source>
        <dbReference type="ARBA" id="ARBA00047899"/>
    </source>
</evidence>
<evidence type="ECO:0000256" key="6">
    <source>
        <dbReference type="ARBA" id="ARBA00022840"/>
    </source>
</evidence>
<dbReference type="Gene3D" id="1.10.510.10">
    <property type="entry name" value="Transferase(Phosphotransferase) domain 1"/>
    <property type="match status" value="1"/>
</dbReference>
<evidence type="ECO:0000313" key="10">
    <source>
        <dbReference type="EMBL" id="EFC49505.1"/>
    </source>
</evidence>
<gene>
    <name evidence="10" type="ORF">NAEGRDRAFT_4092</name>
</gene>
<evidence type="ECO:0000256" key="4">
    <source>
        <dbReference type="ARBA" id="ARBA00022741"/>
    </source>
</evidence>
<dbReference type="OrthoDB" id="1918485at2759"/>
<dbReference type="AlphaFoldDB" id="D2V0D2"/>
<dbReference type="RefSeq" id="XP_002682249.1">
    <property type="nucleotide sequence ID" value="XM_002682203.1"/>
</dbReference>
<keyword evidence="11" id="KW-1185">Reference proteome</keyword>
<dbReference type="EMBL" id="GG738847">
    <property type="protein sequence ID" value="EFC49505.1"/>
    <property type="molecule type" value="Genomic_DNA"/>
</dbReference>
<dbReference type="PANTHER" id="PTHR27006">
    <property type="entry name" value="PROMASTIGOTE SURFACE ANTIGEN PROTEIN PSA"/>
    <property type="match status" value="1"/>
</dbReference>
<keyword evidence="2" id="KW-0723">Serine/threonine-protein kinase</keyword>
<dbReference type="KEGG" id="ngr:NAEGRDRAFT_4092"/>
<dbReference type="InterPro" id="IPR011009">
    <property type="entry name" value="Kinase-like_dom_sf"/>
</dbReference>
<comment type="catalytic activity">
    <reaction evidence="7">
        <text>L-threonyl-[protein] + ATP = O-phospho-L-threonyl-[protein] + ADP + H(+)</text>
        <dbReference type="Rhea" id="RHEA:46608"/>
        <dbReference type="Rhea" id="RHEA-COMP:11060"/>
        <dbReference type="Rhea" id="RHEA-COMP:11605"/>
        <dbReference type="ChEBI" id="CHEBI:15378"/>
        <dbReference type="ChEBI" id="CHEBI:30013"/>
        <dbReference type="ChEBI" id="CHEBI:30616"/>
        <dbReference type="ChEBI" id="CHEBI:61977"/>
        <dbReference type="ChEBI" id="CHEBI:456216"/>
        <dbReference type="EC" id="2.7.11.1"/>
    </reaction>
</comment>
<dbReference type="InterPro" id="IPR000719">
    <property type="entry name" value="Prot_kinase_dom"/>
</dbReference>
<evidence type="ECO:0000256" key="3">
    <source>
        <dbReference type="ARBA" id="ARBA00022679"/>
    </source>
</evidence>
<dbReference type="GO" id="GO:0004674">
    <property type="term" value="F:protein serine/threonine kinase activity"/>
    <property type="evidence" value="ECO:0007669"/>
    <property type="project" value="UniProtKB-KW"/>
</dbReference>
<dbReference type="FunFam" id="1.10.510.10:FF:001023">
    <property type="entry name" value="Os07g0541700 protein"/>
    <property type="match status" value="1"/>
</dbReference>
<dbReference type="InterPro" id="IPR008271">
    <property type="entry name" value="Ser/Thr_kinase_AS"/>
</dbReference>
<evidence type="ECO:0000256" key="2">
    <source>
        <dbReference type="ARBA" id="ARBA00022527"/>
    </source>
</evidence>
<feature type="non-terminal residue" evidence="10">
    <location>
        <position position="168"/>
    </location>
</feature>
<dbReference type="GeneID" id="8860126"/>
<evidence type="ECO:0000256" key="1">
    <source>
        <dbReference type="ARBA" id="ARBA00012513"/>
    </source>
</evidence>
<evidence type="ECO:0000259" key="9">
    <source>
        <dbReference type="PROSITE" id="PS50011"/>
    </source>
</evidence>
<dbReference type="SMART" id="SM00220">
    <property type="entry name" value="S_TKc"/>
    <property type="match status" value="1"/>
</dbReference>
<dbReference type="PANTHER" id="PTHR27006:SF606">
    <property type="entry name" value="INTERLEUKIN-1 RECEPTOR-ASSOCIATED KINASE 4"/>
    <property type="match status" value="1"/>
</dbReference>
<protein>
    <recommendedName>
        <fullName evidence="1">non-specific serine/threonine protein kinase</fullName>
        <ecNumber evidence="1">2.7.11.1</ecNumber>
    </recommendedName>
</protein>
<dbReference type="VEuPathDB" id="AmoebaDB:NAEGRDRAFT_4092"/>
<feature type="domain" description="Protein kinase" evidence="9">
    <location>
        <begin position="1"/>
        <end position="168"/>
    </location>
</feature>
<dbReference type="Pfam" id="PF00069">
    <property type="entry name" value="Pkinase"/>
    <property type="match status" value="1"/>
</dbReference>
<comment type="catalytic activity">
    <reaction evidence="8">
        <text>L-seryl-[protein] + ATP = O-phospho-L-seryl-[protein] + ADP + H(+)</text>
        <dbReference type="Rhea" id="RHEA:17989"/>
        <dbReference type="Rhea" id="RHEA-COMP:9863"/>
        <dbReference type="Rhea" id="RHEA-COMP:11604"/>
        <dbReference type="ChEBI" id="CHEBI:15378"/>
        <dbReference type="ChEBI" id="CHEBI:29999"/>
        <dbReference type="ChEBI" id="CHEBI:30616"/>
        <dbReference type="ChEBI" id="CHEBI:83421"/>
        <dbReference type="ChEBI" id="CHEBI:456216"/>
        <dbReference type="EC" id="2.7.11.1"/>
    </reaction>
</comment>
<keyword evidence="3" id="KW-0808">Transferase</keyword>
<dbReference type="eggNOG" id="KOG0192">
    <property type="taxonomic scope" value="Eukaryota"/>
</dbReference>
<organism evidence="11">
    <name type="scientific">Naegleria gruberi</name>
    <name type="common">Amoeba</name>
    <dbReference type="NCBI Taxonomy" id="5762"/>
    <lineage>
        <taxon>Eukaryota</taxon>
        <taxon>Discoba</taxon>
        <taxon>Heterolobosea</taxon>
        <taxon>Tetramitia</taxon>
        <taxon>Eutetramitia</taxon>
        <taxon>Vahlkampfiidae</taxon>
        <taxon>Naegleria</taxon>
    </lineage>
</organism>
<dbReference type="PROSITE" id="PS50011">
    <property type="entry name" value="PROTEIN_KINASE_DOM"/>
    <property type="match status" value="1"/>
</dbReference>
<dbReference type="PROSITE" id="PS00108">
    <property type="entry name" value="PROTEIN_KINASE_ST"/>
    <property type="match status" value="1"/>
</dbReference>
<dbReference type="InParanoid" id="D2V0D2"/>